<dbReference type="InterPro" id="IPR045282">
    <property type="entry name" value="At4g08330-like"/>
</dbReference>
<dbReference type="PANTHER" id="PTHR33674">
    <property type="entry name" value="METHIONINE-S-OXIDE REDUCTASE"/>
    <property type="match status" value="1"/>
</dbReference>
<comment type="caution">
    <text evidence="1">The sequence shown here is derived from an EMBL/GenBank/DDBJ whole genome shotgun (WGS) entry which is preliminary data.</text>
</comment>
<proteinExistence type="predicted"/>
<accession>A0A9D5HP20</accession>
<organism evidence="1 2">
    <name type="scientific">Dioscorea zingiberensis</name>
    <dbReference type="NCBI Taxonomy" id="325984"/>
    <lineage>
        <taxon>Eukaryota</taxon>
        <taxon>Viridiplantae</taxon>
        <taxon>Streptophyta</taxon>
        <taxon>Embryophyta</taxon>
        <taxon>Tracheophyta</taxon>
        <taxon>Spermatophyta</taxon>
        <taxon>Magnoliopsida</taxon>
        <taxon>Liliopsida</taxon>
        <taxon>Dioscoreales</taxon>
        <taxon>Dioscoreaceae</taxon>
        <taxon>Dioscorea</taxon>
    </lineage>
</organism>
<dbReference type="Pfam" id="PF24046">
    <property type="entry name" value="At4g08330"/>
    <property type="match status" value="1"/>
</dbReference>
<evidence type="ECO:0000313" key="1">
    <source>
        <dbReference type="EMBL" id="KAJ0983910.1"/>
    </source>
</evidence>
<sequence length="150" mass="16477">MIPQENIAASPASLDRFASHGNVTYSCGHCGYALNLCSSHRNTTNIGSKYGKTISRGVLTFYSIDDSRFSRMDELRCLPYFRAKNSWGILRRRTKLLCGKCRTCIGTAYDMASGSTSDSGSSKGFGKKYNIRISALQPSSFDESGIPLFT</sequence>
<dbReference type="PANTHER" id="PTHR33674:SF8">
    <property type="entry name" value="OS01G0833400 PROTEIN"/>
    <property type="match status" value="1"/>
</dbReference>
<name>A0A9D5HP20_9LILI</name>
<reference evidence="1" key="1">
    <citation type="submission" date="2021-03" db="EMBL/GenBank/DDBJ databases">
        <authorList>
            <person name="Li Z."/>
            <person name="Yang C."/>
        </authorList>
    </citation>
    <scope>NUCLEOTIDE SEQUENCE</scope>
    <source>
        <strain evidence="1">Dzin_1.0</strain>
        <tissue evidence="1">Leaf</tissue>
    </source>
</reference>
<keyword evidence="2" id="KW-1185">Reference proteome</keyword>
<gene>
    <name evidence="1" type="ORF">J5N97_002266</name>
</gene>
<dbReference type="OrthoDB" id="1907500at2759"/>
<dbReference type="Proteomes" id="UP001085076">
    <property type="component" value="Miscellaneous, Linkage group lg01"/>
</dbReference>
<evidence type="ECO:0000313" key="2">
    <source>
        <dbReference type="Proteomes" id="UP001085076"/>
    </source>
</evidence>
<dbReference type="AlphaFoldDB" id="A0A9D5HP20"/>
<protein>
    <submittedName>
        <fullName evidence="1">Uncharacterized protein</fullName>
    </submittedName>
</protein>
<dbReference type="EMBL" id="JAGGNH010000001">
    <property type="protein sequence ID" value="KAJ0983910.1"/>
    <property type="molecule type" value="Genomic_DNA"/>
</dbReference>
<reference evidence="1" key="2">
    <citation type="journal article" date="2022" name="Hortic Res">
        <title>The genome of Dioscorea zingiberensis sheds light on the biosynthesis, origin and evolution of the medicinally important diosgenin saponins.</title>
        <authorList>
            <person name="Li Y."/>
            <person name="Tan C."/>
            <person name="Li Z."/>
            <person name="Guo J."/>
            <person name="Li S."/>
            <person name="Chen X."/>
            <person name="Wang C."/>
            <person name="Dai X."/>
            <person name="Yang H."/>
            <person name="Song W."/>
            <person name="Hou L."/>
            <person name="Xu J."/>
            <person name="Tong Z."/>
            <person name="Xu A."/>
            <person name="Yuan X."/>
            <person name="Wang W."/>
            <person name="Yang Q."/>
            <person name="Chen L."/>
            <person name="Sun Z."/>
            <person name="Wang K."/>
            <person name="Pan B."/>
            <person name="Chen J."/>
            <person name="Bao Y."/>
            <person name="Liu F."/>
            <person name="Qi X."/>
            <person name="Gang D.R."/>
            <person name="Wen J."/>
            <person name="Li J."/>
        </authorList>
    </citation>
    <scope>NUCLEOTIDE SEQUENCE</scope>
    <source>
        <strain evidence="1">Dzin_1.0</strain>
    </source>
</reference>